<keyword evidence="2" id="KW-1185">Reference proteome</keyword>
<protein>
    <submittedName>
        <fullName evidence="1">Uncharacterized protein</fullName>
    </submittedName>
</protein>
<organism evidence="1 2">
    <name type="scientific">Achromobacter pulmonis</name>
    <dbReference type="NCBI Taxonomy" id="1389932"/>
    <lineage>
        <taxon>Bacteria</taxon>
        <taxon>Pseudomonadati</taxon>
        <taxon>Pseudomonadota</taxon>
        <taxon>Betaproteobacteria</taxon>
        <taxon>Burkholderiales</taxon>
        <taxon>Alcaligenaceae</taxon>
        <taxon>Achromobacter</taxon>
    </lineage>
</organism>
<evidence type="ECO:0000313" key="1">
    <source>
        <dbReference type="EMBL" id="CAB3914948.1"/>
    </source>
</evidence>
<dbReference type="EMBL" id="CADIKZ010000020">
    <property type="protein sequence ID" value="CAB3914948.1"/>
    <property type="molecule type" value="Genomic_DNA"/>
</dbReference>
<sequence>MLFKELPDHLQAMALYKVNAADVPEEDRKALLGQTDGSITSHYSAAELTKLIEYANRIAATDTRSPALTVLKRGAALTGKSPQKSPQ</sequence>
<evidence type="ECO:0000313" key="2">
    <source>
        <dbReference type="Proteomes" id="UP000494203"/>
    </source>
</evidence>
<name>A0A6S7EM05_9BURK</name>
<dbReference type="RefSeq" id="WP_217483978.1">
    <property type="nucleotide sequence ID" value="NZ_CADIKZ010000020.1"/>
</dbReference>
<dbReference type="AlphaFoldDB" id="A0A6S7EM05"/>
<reference evidence="1 2" key="1">
    <citation type="submission" date="2020-04" db="EMBL/GenBank/DDBJ databases">
        <authorList>
            <person name="De Canck E."/>
        </authorList>
    </citation>
    <scope>NUCLEOTIDE SEQUENCE [LARGE SCALE GENOMIC DNA]</scope>
    <source>
        <strain evidence="1 2">LMG 26788</strain>
    </source>
</reference>
<accession>A0A6S7EM05</accession>
<gene>
    <name evidence="1" type="ORF">LMG26788_05002</name>
</gene>
<proteinExistence type="predicted"/>
<dbReference type="Proteomes" id="UP000494203">
    <property type="component" value="Unassembled WGS sequence"/>
</dbReference>